<evidence type="ECO:0000259" key="5">
    <source>
        <dbReference type="Pfam" id="PF00464"/>
    </source>
</evidence>
<keyword evidence="7" id="KW-1185">Reference proteome</keyword>
<dbReference type="InterPro" id="IPR029045">
    <property type="entry name" value="ClpP/crotonase-like_dom_sf"/>
</dbReference>
<dbReference type="Gene3D" id="3.90.1150.10">
    <property type="entry name" value="Aspartate Aminotransferase, domain 1"/>
    <property type="match status" value="1"/>
</dbReference>
<protein>
    <submittedName>
        <fullName evidence="6">Glycine hydroxymethyltransferase</fullName>
    </submittedName>
</protein>
<dbReference type="SUPFAM" id="SSF52096">
    <property type="entry name" value="ClpP/crotonase"/>
    <property type="match status" value="1"/>
</dbReference>
<accession>E3K747</accession>
<dbReference type="Proteomes" id="UP000008783">
    <property type="component" value="Unassembled WGS sequence"/>
</dbReference>
<dbReference type="GeneID" id="10534292"/>
<dbReference type="KEGG" id="pgr:PGTG_05338"/>
<dbReference type="PANTHER" id="PTHR11680">
    <property type="entry name" value="SERINE HYDROXYMETHYLTRANSFERASE"/>
    <property type="match status" value="1"/>
</dbReference>
<dbReference type="GO" id="GO:0046653">
    <property type="term" value="P:tetrahydrofolate metabolic process"/>
    <property type="evidence" value="ECO:0000318"/>
    <property type="project" value="GO_Central"/>
</dbReference>
<dbReference type="InterPro" id="IPR039429">
    <property type="entry name" value="SHMT-like_dom"/>
</dbReference>
<dbReference type="Pfam" id="PF00464">
    <property type="entry name" value="SHMT"/>
    <property type="match status" value="1"/>
</dbReference>
<evidence type="ECO:0000256" key="4">
    <source>
        <dbReference type="SAM" id="Phobius"/>
    </source>
</evidence>
<dbReference type="InterPro" id="IPR015422">
    <property type="entry name" value="PyrdxlP-dep_Trfase_small"/>
</dbReference>
<dbReference type="InterPro" id="IPR049943">
    <property type="entry name" value="Ser_HO-MeTrfase-like"/>
</dbReference>
<organism evidence="6 7">
    <name type="scientific">Puccinia graminis f. sp. tritici (strain CRL 75-36-700-3 / race SCCL)</name>
    <name type="common">Black stem rust fungus</name>
    <dbReference type="NCBI Taxonomy" id="418459"/>
    <lineage>
        <taxon>Eukaryota</taxon>
        <taxon>Fungi</taxon>
        <taxon>Dikarya</taxon>
        <taxon>Basidiomycota</taxon>
        <taxon>Pucciniomycotina</taxon>
        <taxon>Pucciniomycetes</taxon>
        <taxon>Pucciniales</taxon>
        <taxon>Pucciniaceae</taxon>
        <taxon>Puccinia</taxon>
    </lineage>
</organism>
<name>E3K747_PUCGT</name>
<evidence type="ECO:0000256" key="1">
    <source>
        <dbReference type="ARBA" id="ARBA00001933"/>
    </source>
</evidence>
<dbReference type="InParanoid" id="E3K747"/>
<comment type="cofactor">
    <cofactor evidence="1">
        <name>pyridoxal 5'-phosphate</name>
        <dbReference type="ChEBI" id="CHEBI:597326"/>
    </cofactor>
</comment>
<dbReference type="InterPro" id="IPR001753">
    <property type="entry name" value="Enoyl-CoA_hydra/iso"/>
</dbReference>
<proteinExistence type="predicted"/>
<dbReference type="STRING" id="418459.E3K747"/>
<evidence type="ECO:0000256" key="3">
    <source>
        <dbReference type="SAM" id="MobiDB-lite"/>
    </source>
</evidence>
<dbReference type="OrthoDB" id="10265628at2759"/>
<evidence type="ECO:0000313" key="7">
    <source>
        <dbReference type="Proteomes" id="UP000008783"/>
    </source>
</evidence>
<dbReference type="GO" id="GO:0004372">
    <property type="term" value="F:glycine hydroxymethyltransferase activity"/>
    <property type="evidence" value="ECO:0000318"/>
    <property type="project" value="GO_Central"/>
</dbReference>
<dbReference type="AlphaFoldDB" id="E3K747"/>
<dbReference type="SUPFAM" id="SSF53383">
    <property type="entry name" value="PLP-dependent transferases"/>
    <property type="match status" value="1"/>
</dbReference>
<dbReference type="HOGENOM" id="CLU_624271_0_0_1"/>
<keyword evidence="4" id="KW-1133">Transmembrane helix</keyword>
<dbReference type="SUPFAM" id="SSF48097">
    <property type="entry name" value="Regulator of G-protein signaling, RGS"/>
    <property type="match status" value="1"/>
</dbReference>
<sequence length="439" mass="47998">MTIRRTASFLSPCSLTLARRYQSSQTPSYQNITYSNPSPAVGLLTLNRPKALNALSSPLFTDINDILSSINSSSSSVKCLVLTGSEKSFAAGADITEMAERSLAEVVWEREVGKSNRVCSRHCRGCRAPSLPTSRRELGYNLQTGGSDNHLVLWDLRPIGLTGSKVEKICDLCHITINKNAVSGDTSAQVPGGVRLGTSALTSRSMGPQEMVEAANFMHRAVQIALVLQEEAGSKQLKDFLLKATQGDGQGKKLLEQLHLDVGEFSHPRSGRRSAGPAVTSEQHSGPHAHPTGHPTVLGDHQDRPDSLGRADRYLLSGAEKEIYLPLSRRIHNFPINSTSLPHAGSPDYDEEASFLAMVPDLFVRKKEYIFRSMERDTFPRFLRAKALGNLTPMSSIIRLSVGLVAIWIGLSVALSLIFIWLESQAVKSARIIKVHSMF</sequence>
<keyword evidence="2" id="KW-0663">Pyridoxal phosphate</keyword>
<gene>
    <name evidence="6" type="ORF">PGTG_05338</name>
</gene>
<dbReference type="GO" id="GO:0030170">
    <property type="term" value="F:pyridoxal phosphate binding"/>
    <property type="evidence" value="ECO:0000318"/>
    <property type="project" value="GO_Central"/>
</dbReference>
<dbReference type="VEuPathDB" id="FungiDB:PGTG_05338"/>
<evidence type="ECO:0000256" key="2">
    <source>
        <dbReference type="ARBA" id="ARBA00022898"/>
    </source>
</evidence>
<reference key="1">
    <citation type="submission" date="2007-01" db="EMBL/GenBank/DDBJ databases">
        <title>The Genome Sequence of Puccinia graminis f. sp. tritici Strain CRL 75-36-700-3.</title>
        <authorList>
            <consortium name="The Broad Institute Genome Sequencing Platform"/>
            <person name="Birren B."/>
            <person name="Lander E."/>
            <person name="Galagan J."/>
            <person name="Nusbaum C."/>
            <person name="Devon K."/>
            <person name="Cuomo C."/>
            <person name="Jaffe D."/>
            <person name="Butler J."/>
            <person name="Alvarez P."/>
            <person name="Gnerre S."/>
            <person name="Grabherr M."/>
            <person name="Mauceli E."/>
            <person name="Brockman W."/>
            <person name="Young S."/>
            <person name="LaButti K."/>
            <person name="Sykes S."/>
            <person name="DeCaprio D."/>
            <person name="Crawford M."/>
            <person name="Koehrsen M."/>
            <person name="Engels R."/>
            <person name="Montgomery P."/>
            <person name="Pearson M."/>
            <person name="Howarth C."/>
            <person name="Larson L."/>
            <person name="White J."/>
            <person name="Zeng Q."/>
            <person name="Kodira C."/>
            <person name="Yandava C."/>
            <person name="Alvarado L."/>
            <person name="O'Leary S."/>
            <person name="Szabo L."/>
            <person name="Dean R."/>
            <person name="Schein J."/>
        </authorList>
    </citation>
    <scope>NUCLEOTIDE SEQUENCE</scope>
    <source>
        <strain>CRL 75-36-700-3</strain>
    </source>
</reference>
<keyword evidence="4" id="KW-0812">Transmembrane</keyword>
<dbReference type="InterPro" id="IPR015424">
    <property type="entry name" value="PyrdxlP-dep_Trfase"/>
</dbReference>
<feature type="domain" description="Serine hydroxymethyltransferase-like" evidence="5">
    <location>
        <begin position="136"/>
        <end position="218"/>
    </location>
</feature>
<dbReference type="EMBL" id="DS178274">
    <property type="protein sequence ID" value="EFP80113.2"/>
    <property type="molecule type" value="Genomic_DNA"/>
</dbReference>
<dbReference type="GO" id="GO:0019264">
    <property type="term" value="P:glycine biosynthetic process from serine"/>
    <property type="evidence" value="ECO:0000318"/>
    <property type="project" value="GO_Central"/>
</dbReference>
<dbReference type="Gene3D" id="3.90.226.10">
    <property type="entry name" value="2-enoyl-CoA Hydratase, Chain A, domain 1"/>
    <property type="match status" value="1"/>
</dbReference>
<dbReference type="FunFam" id="3.90.226.10:FF:000176">
    <property type="entry name" value="Glycine hydroxymethyltransferase"/>
    <property type="match status" value="1"/>
</dbReference>
<dbReference type="InterPro" id="IPR036305">
    <property type="entry name" value="RGS_sf"/>
</dbReference>
<reference evidence="7" key="2">
    <citation type="journal article" date="2011" name="Proc. Natl. Acad. Sci. U.S.A.">
        <title>Obligate biotrophy features unraveled by the genomic analysis of rust fungi.</title>
        <authorList>
            <person name="Duplessis S."/>
            <person name="Cuomo C.A."/>
            <person name="Lin Y.-C."/>
            <person name="Aerts A."/>
            <person name="Tisserant E."/>
            <person name="Veneault-Fourrey C."/>
            <person name="Joly D.L."/>
            <person name="Hacquard S."/>
            <person name="Amselem J."/>
            <person name="Cantarel B.L."/>
            <person name="Chiu R."/>
            <person name="Coutinho P.M."/>
            <person name="Feau N."/>
            <person name="Field M."/>
            <person name="Frey P."/>
            <person name="Gelhaye E."/>
            <person name="Goldberg J."/>
            <person name="Grabherr M.G."/>
            <person name="Kodira C.D."/>
            <person name="Kohler A."/>
            <person name="Kuees U."/>
            <person name="Lindquist E.A."/>
            <person name="Lucas S.M."/>
            <person name="Mago R."/>
            <person name="Mauceli E."/>
            <person name="Morin E."/>
            <person name="Murat C."/>
            <person name="Pangilinan J.L."/>
            <person name="Park R."/>
            <person name="Pearson M."/>
            <person name="Quesneville H."/>
            <person name="Rouhier N."/>
            <person name="Sakthikumar S."/>
            <person name="Salamov A.A."/>
            <person name="Schmutz J."/>
            <person name="Selles B."/>
            <person name="Shapiro H."/>
            <person name="Tanguay P."/>
            <person name="Tuskan G.A."/>
            <person name="Henrissat B."/>
            <person name="Van de Peer Y."/>
            <person name="Rouze P."/>
            <person name="Ellis J.G."/>
            <person name="Dodds P.N."/>
            <person name="Schein J.E."/>
            <person name="Zhong S."/>
            <person name="Hamelin R.C."/>
            <person name="Grigoriev I.V."/>
            <person name="Szabo L.J."/>
            <person name="Martin F."/>
        </authorList>
    </citation>
    <scope>NUCLEOTIDE SEQUENCE [LARGE SCALE GENOMIC DNA]</scope>
    <source>
        <strain evidence="7">CRL 75-36-700-3 / race SCCL</strain>
    </source>
</reference>
<dbReference type="RefSeq" id="XP_003324532.2">
    <property type="nucleotide sequence ID" value="XM_003324484.2"/>
</dbReference>
<dbReference type="Pfam" id="PF00378">
    <property type="entry name" value="ECH_1"/>
    <property type="match status" value="1"/>
</dbReference>
<feature type="transmembrane region" description="Helical" evidence="4">
    <location>
        <begin position="400"/>
        <end position="422"/>
    </location>
</feature>
<keyword evidence="4" id="KW-0472">Membrane</keyword>
<dbReference type="CDD" id="cd06558">
    <property type="entry name" value="crotonase-like"/>
    <property type="match status" value="1"/>
</dbReference>
<feature type="region of interest" description="Disordered" evidence="3">
    <location>
        <begin position="264"/>
        <end position="304"/>
    </location>
</feature>
<dbReference type="GO" id="GO:0005737">
    <property type="term" value="C:cytoplasm"/>
    <property type="evidence" value="ECO:0000318"/>
    <property type="project" value="GO_Central"/>
</dbReference>
<dbReference type="PANTHER" id="PTHR11680:SF35">
    <property type="entry name" value="SERINE HYDROXYMETHYLTRANSFERASE 1"/>
    <property type="match status" value="1"/>
</dbReference>
<evidence type="ECO:0000313" key="6">
    <source>
        <dbReference type="EMBL" id="EFP80113.2"/>
    </source>
</evidence>